<dbReference type="PANTHER" id="PTHR33451:SF3">
    <property type="entry name" value="MALATE-2H(+)_NA(+)-LACTATE ANTIPORTER"/>
    <property type="match status" value="1"/>
</dbReference>
<evidence type="ECO:0000256" key="8">
    <source>
        <dbReference type="ARBA" id="ARBA00038435"/>
    </source>
</evidence>
<dbReference type="AlphaFoldDB" id="A0A410PU42"/>
<gene>
    <name evidence="11" type="ORF">EQM06_03900</name>
</gene>
<feature type="transmembrane region" description="Helical" evidence="9">
    <location>
        <begin position="414"/>
        <end position="431"/>
    </location>
</feature>
<evidence type="ECO:0000256" key="9">
    <source>
        <dbReference type="SAM" id="Phobius"/>
    </source>
</evidence>
<feature type="transmembrane region" description="Helical" evidence="9">
    <location>
        <begin position="6"/>
        <end position="39"/>
    </location>
</feature>
<keyword evidence="7 9" id="KW-0472">Membrane</keyword>
<feature type="transmembrane region" description="Helical" evidence="9">
    <location>
        <begin position="98"/>
        <end position="130"/>
    </location>
</feature>
<feature type="transmembrane region" description="Helical" evidence="9">
    <location>
        <begin position="181"/>
        <end position="199"/>
    </location>
</feature>
<dbReference type="Proteomes" id="UP000287601">
    <property type="component" value="Chromosome"/>
</dbReference>
<protein>
    <submittedName>
        <fullName evidence="11">Na+/H+ antiporter NhaC family protein</fullName>
    </submittedName>
</protein>
<accession>A0A410PU42</accession>
<name>A0A410PU42_9FIRM</name>
<comment type="similarity">
    <text evidence="8">Belongs to the NhaC Na(+)/H(+) (TC 2.A.35) antiporter family.</text>
</comment>
<evidence type="ECO:0000256" key="6">
    <source>
        <dbReference type="ARBA" id="ARBA00022989"/>
    </source>
</evidence>
<dbReference type="RefSeq" id="WP_128745089.1">
    <property type="nucleotide sequence ID" value="NZ_CP035281.1"/>
</dbReference>
<reference evidence="11 12" key="1">
    <citation type="submission" date="2019-01" db="EMBL/GenBank/DDBJ databases">
        <title>Draft genomes of a novel of Aminipila strains.</title>
        <authorList>
            <person name="Ma S."/>
        </authorList>
    </citation>
    <scope>NUCLEOTIDE SEQUENCE [LARGE SCALE GENOMIC DNA]</scope>
    <source>
        <strain evidence="12">JN-39</strain>
    </source>
</reference>
<evidence type="ECO:0000256" key="5">
    <source>
        <dbReference type="ARBA" id="ARBA00022692"/>
    </source>
</evidence>
<dbReference type="OrthoDB" id="9762978at2"/>
<keyword evidence="2" id="KW-0813">Transport</keyword>
<feature type="transmembrane region" description="Helical" evidence="9">
    <location>
        <begin position="289"/>
        <end position="311"/>
    </location>
</feature>
<evidence type="ECO:0000313" key="12">
    <source>
        <dbReference type="Proteomes" id="UP000287601"/>
    </source>
</evidence>
<keyword evidence="12" id="KW-1185">Reference proteome</keyword>
<evidence type="ECO:0000313" key="11">
    <source>
        <dbReference type="EMBL" id="QAT42439.1"/>
    </source>
</evidence>
<dbReference type="PANTHER" id="PTHR33451">
    <property type="entry name" value="MALATE-2H(+)/NA(+)-LACTATE ANTIPORTER"/>
    <property type="match status" value="1"/>
</dbReference>
<proteinExistence type="inferred from homology"/>
<evidence type="ECO:0000256" key="1">
    <source>
        <dbReference type="ARBA" id="ARBA00004651"/>
    </source>
</evidence>
<feature type="transmembrane region" description="Helical" evidence="9">
    <location>
        <begin position="251"/>
        <end position="277"/>
    </location>
</feature>
<organism evidence="11 12">
    <name type="scientific">Aminipila luticellarii</name>
    <dbReference type="NCBI Taxonomy" id="2507160"/>
    <lineage>
        <taxon>Bacteria</taxon>
        <taxon>Bacillati</taxon>
        <taxon>Bacillota</taxon>
        <taxon>Clostridia</taxon>
        <taxon>Peptostreptococcales</taxon>
        <taxon>Anaerovoracaceae</taxon>
        <taxon>Aminipila</taxon>
    </lineage>
</organism>
<dbReference type="GO" id="GO:0015297">
    <property type="term" value="F:antiporter activity"/>
    <property type="evidence" value="ECO:0007669"/>
    <property type="project" value="UniProtKB-KW"/>
</dbReference>
<comment type="subcellular location">
    <subcellularLocation>
        <location evidence="1">Cell membrane</location>
        <topology evidence="1">Multi-pass membrane protein</topology>
    </subcellularLocation>
</comment>
<feature type="transmembrane region" description="Helical" evidence="9">
    <location>
        <begin position="340"/>
        <end position="365"/>
    </location>
</feature>
<evidence type="ECO:0000256" key="2">
    <source>
        <dbReference type="ARBA" id="ARBA00022448"/>
    </source>
</evidence>
<dbReference type="Pfam" id="PF03553">
    <property type="entry name" value="Na_H_antiporter"/>
    <property type="match status" value="1"/>
</dbReference>
<evidence type="ECO:0000259" key="10">
    <source>
        <dbReference type="Pfam" id="PF03553"/>
    </source>
</evidence>
<evidence type="ECO:0000256" key="7">
    <source>
        <dbReference type="ARBA" id="ARBA00023136"/>
    </source>
</evidence>
<dbReference type="GO" id="GO:0005886">
    <property type="term" value="C:plasma membrane"/>
    <property type="evidence" value="ECO:0007669"/>
    <property type="project" value="UniProtKB-SubCell"/>
</dbReference>
<sequence>MDLVAAFIMTFLLLVICAFKGIFLAYPLAAGIILFFIVAWRRGYSFKDIFNMAYRGGKKSYVVIRVFIMIGALIPIWTASGTVPAIVYYGIELIKPNLFILSSFLISCFVSFLIGTSVGTSGIVGAALMVIAKSGDVNLAAAAGAIIAGAYFGDRCSPVSSSASFVAYITETNIYDNIKSMFKTSIIPFAISVAFYTAVSQRYLLHGRTNIMHDLILKEFNLNWVVLIPVLVVFIFSIFRVDIKKLMLLSIIAAFIISITVQHQTVLSCIKFIVFGFSMDDSSPLHPIIKGGGIISLLKTALVVFLASAFAEILEEAEILSNIERITSNVSSRYEIFRNVFITSLFGAIIGCSQTFAVMLTYMLNKKGYEKNKLDNSYAAMDLENTAIMVSALVPWNVAMLTPMTILGTNSACIPYLTYIYMIPLWNLLYLKLRENIVKKIDCV</sequence>
<dbReference type="EMBL" id="CP035281">
    <property type="protein sequence ID" value="QAT42439.1"/>
    <property type="molecule type" value="Genomic_DNA"/>
</dbReference>
<evidence type="ECO:0000256" key="4">
    <source>
        <dbReference type="ARBA" id="ARBA00022475"/>
    </source>
</evidence>
<dbReference type="InterPro" id="IPR018461">
    <property type="entry name" value="Na/H_Antiport_NhaC-like_C"/>
</dbReference>
<dbReference type="KEGG" id="amij:EQM06_03900"/>
<feature type="domain" description="Na+/H+ antiporter NhaC-like C-terminal" evidence="10">
    <location>
        <begin position="149"/>
        <end position="430"/>
    </location>
</feature>
<keyword evidence="6 9" id="KW-1133">Transmembrane helix</keyword>
<keyword evidence="4" id="KW-1003">Cell membrane</keyword>
<dbReference type="InterPro" id="IPR052180">
    <property type="entry name" value="NhaC_Na-H+_Antiporter"/>
</dbReference>
<feature type="transmembrane region" description="Helical" evidence="9">
    <location>
        <begin position="60"/>
        <end position="78"/>
    </location>
</feature>
<keyword evidence="5 9" id="KW-0812">Transmembrane</keyword>
<keyword evidence="3" id="KW-0050">Antiport</keyword>
<feature type="transmembrane region" description="Helical" evidence="9">
    <location>
        <begin position="220"/>
        <end position="239"/>
    </location>
</feature>
<evidence type="ECO:0000256" key="3">
    <source>
        <dbReference type="ARBA" id="ARBA00022449"/>
    </source>
</evidence>